<feature type="signal peptide" evidence="5">
    <location>
        <begin position="1"/>
        <end position="21"/>
    </location>
</feature>
<feature type="disulfide bond" evidence="4">
    <location>
        <begin position="1317"/>
        <end position="1360"/>
    </location>
</feature>
<dbReference type="PANTHER" id="PTHR45785:SF7">
    <property type="entry name" value="COMPLEMENT FACTOR H"/>
    <property type="match status" value="1"/>
</dbReference>
<feature type="domain" description="Sushi" evidence="6">
    <location>
        <begin position="955"/>
        <end position="1013"/>
    </location>
</feature>
<keyword evidence="2 5" id="KW-0732">Signal</keyword>
<organism evidence="7 8">
    <name type="scientific">Ornithorhynchus anatinus</name>
    <name type="common">Duckbill platypus</name>
    <dbReference type="NCBI Taxonomy" id="9258"/>
    <lineage>
        <taxon>Eukaryota</taxon>
        <taxon>Metazoa</taxon>
        <taxon>Chordata</taxon>
        <taxon>Craniata</taxon>
        <taxon>Vertebrata</taxon>
        <taxon>Euteleostomi</taxon>
        <taxon>Mammalia</taxon>
        <taxon>Monotremata</taxon>
        <taxon>Ornithorhynchidae</taxon>
        <taxon>Ornithorhynchus</taxon>
    </lineage>
</organism>
<feature type="domain" description="Sushi" evidence="6">
    <location>
        <begin position="1014"/>
        <end position="1072"/>
    </location>
</feature>
<dbReference type="FunCoup" id="A0A6I8P998">
    <property type="interactions" value="134"/>
</dbReference>
<keyword evidence="8" id="KW-1185">Reference proteome</keyword>
<evidence type="ECO:0000256" key="2">
    <source>
        <dbReference type="ARBA" id="ARBA00022729"/>
    </source>
</evidence>
<evidence type="ECO:0000313" key="7">
    <source>
        <dbReference type="Ensembl" id="ENSOANP00000050484.1"/>
    </source>
</evidence>
<feature type="domain" description="Sushi" evidence="6">
    <location>
        <begin position="764"/>
        <end position="822"/>
    </location>
</feature>
<feature type="domain" description="Sushi" evidence="6">
    <location>
        <begin position="1315"/>
        <end position="1373"/>
    </location>
</feature>
<dbReference type="InterPro" id="IPR051503">
    <property type="entry name" value="ComplSys_Reg/VirEntry_Med"/>
</dbReference>
<dbReference type="InParanoid" id="A0A6I8P998"/>
<feature type="domain" description="Sushi" evidence="6">
    <location>
        <begin position="639"/>
        <end position="698"/>
    </location>
</feature>
<evidence type="ECO:0000256" key="5">
    <source>
        <dbReference type="SAM" id="SignalP"/>
    </source>
</evidence>
<dbReference type="SUPFAM" id="SSF57535">
    <property type="entry name" value="Complement control module/SCR domain"/>
    <property type="match status" value="22"/>
</dbReference>
<dbReference type="Bgee" id="ENSOANG00000001407">
    <property type="expression patterns" value="Expressed in liver and 7 other cell types or tissues"/>
</dbReference>
<keyword evidence="3 4" id="KW-1015">Disulfide bond</keyword>
<feature type="disulfide bond" evidence="4">
    <location>
        <begin position="1195"/>
        <end position="1238"/>
    </location>
</feature>
<dbReference type="PANTHER" id="PTHR45785">
    <property type="entry name" value="COMPLEMENT FACTOR H-RELATED"/>
    <property type="match status" value="1"/>
</dbReference>
<dbReference type="InterPro" id="IPR000436">
    <property type="entry name" value="Sushi_SCR_CCP_dom"/>
</dbReference>
<feature type="disulfide bond" evidence="4">
    <location>
        <begin position="1075"/>
        <end position="1118"/>
    </location>
</feature>
<feature type="domain" description="Sushi" evidence="6">
    <location>
        <begin position="1134"/>
        <end position="1192"/>
    </location>
</feature>
<dbReference type="FunFam" id="2.10.70.10:FF:000060">
    <property type="entry name" value="Complement inhibitory factor H"/>
    <property type="match status" value="1"/>
</dbReference>
<feature type="domain" description="Sushi" evidence="6">
    <location>
        <begin position="1073"/>
        <end position="1131"/>
    </location>
</feature>
<dbReference type="Ensembl" id="ENSOANT00000053981.1">
    <property type="protein sequence ID" value="ENSOANP00000050484.1"/>
    <property type="gene ID" value="ENSOANG00000001407.4"/>
</dbReference>
<sequence length="1438" mass="162362">MLKMRFLQRIVLFLSWIYCAAQDCKNPPPRRATEILVSNMDGEVFKEGTTAVYKCRPGYRTLGSIVMICQYGDWVESVKHKTCQKKPCGHPGDIQFGSFELTREKDFVYGSRVVYKCDEGYQMVSQTDFRDCEADGWSNDIPFCDVIKCLPVTAPKNGMIILSGNMDSDQEFHFGQVVQFECNSNYKLEGPKEIFCSTDGNWNEPQPTCVEISCEHPNLDNGKFVTAKSIYKENERLQYSCNSGFYYNERGDSICTKSGWNPNPSCTEIVCNRPLLANGVFIPQKDKYRAEEEIELHCNKGFQAPSRGKKAKCTSSGWTPTPRCSFRPCEYPEIENGEMHSYYDIYREFNSHQYPAQIGVIKYYRCNHHFRSGHPTDRAGWTKFECTENGWSPTPKCLRQCQLYRVRNGNINSYRREFGEGEQVSIRCHPGFSLENGENEVTCTKNDWSPTPHCKQNINCRKTYIKNGRFSETKDYYNVNEKTRYQCSEGYSTPEGRESGELKCLRSGWSIPPNCIKTCKRPEFRNARYEGNETLFQLNSKLEYECLDGYIRRGGRSTTDSIVCGEDGWSHTPECQEIECYIPDLKPNIRVVGGMDKFKVGDVLSFTCQNKQKRIGPESIQCYHFGWSPDPPSCQESAKSCGPPPRLDNGKANANTEERLYRHGEVVDYECDAKFIMEGPKRIECSDGKWTSFPACIEVEKTCGDPPKLDQGDFRSSHPPPYHHGDSVEYRCKEPFSVVGKKTITCIQGNWTAPPQCIGPNQLKKCSEPQHPLNGKIASLTKHEYKHGDSLTYICDANFEAEDSTKIQCINGNWQRIPKCLKKERRKTCSPPPQIPQSLIVSTSVSFLNGETVAVKCEDNYMLQGPKKIKCENGAWKFVPRCIEKKPCSQPPFVRNATLSATRNSRRKIDYSGPKTYPCDTVLKYTCMDGFTLDGTAEITCTMGKWSPPPKCVGLPCGKPPLIYNGATTDVTVEVYQSGEEVTYKCSEGFGISGSPSIKCEGGEWSEKPECIDRRCNTPRRFNKAEIIDGKKTTYMEGDELLYKCLDGFQSEGSTLVTCSGTTWIGDPKCTDHSCGSPPPVQNAVIVDNDKARYQPGERVRYKCKRDLKMFGDTDIVCKNKTWTETPECKEAVGKCGPPPPIDNGDIISFLFAEYPSGAQVEYKCQNLYKLEGSKDVRCENGKWSNPPSCLDHSCGSPPSVKNAFIFRNEKIKYQPGERVRYKCIGGLSMFGDADILCKNRTWTNAPECKEAFGKCGPPPPIDNGDITSFLFAEYPSGAQVEYECQDLYKLEGSKDVRCENGKWSNPPLCLEAFGKCGPPPPIDNGDITSFLFAEYPTGAQVEYECQDLYKLEGSKDVRCENGKWSNPPLCLDACTASSEAMLRNNIKLKWKNRKIFSETGDLIEFTCKMGFMKAPGSPPFRVQCLQGKLTYPECVKR</sequence>
<feature type="domain" description="Sushi" evidence="6">
    <location>
        <begin position="399"/>
        <end position="456"/>
    </location>
</feature>
<dbReference type="GeneTree" id="ENSGT00940000154386"/>
<reference evidence="7" key="1">
    <citation type="submission" date="2025-08" db="UniProtKB">
        <authorList>
            <consortium name="Ensembl"/>
        </authorList>
    </citation>
    <scope>IDENTIFICATION</scope>
    <source>
        <strain evidence="7">Glennie</strain>
    </source>
</reference>
<feature type="disulfide bond" evidence="4">
    <location>
        <begin position="766"/>
        <end position="809"/>
    </location>
</feature>
<dbReference type="GO" id="GO:0005615">
    <property type="term" value="C:extracellular space"/>
    <property type="evidence" value="ECO:0000318"/>
    <property type="project" value="GO_Central"/>
</dbReference>
<evidence type="ECO:0000256" key="4">
    <source>
        <dbReference type="PROSITE-ProRule" id="PRU00302"/>
    </source>
</evidence>
<feature type="disulfide bond" evidence="4">
    <location>
        <begin position="703"/>
        <end position="746"/>
    </location>
</feature>
<evidence type="ECO:0000259" key="6">
    <source>
        <dbReference type="PROSITE" id="PS50923"/>
    </source>
</evidence>
<dbReference type="OMA" id="NIMTCTE"/>
<dbReference type="Gene3D" id="2.10.70.10">
    <property type="entry name" value="Complement Module, domain 1"/>
    <property type="match status" value="23"/>
</dbReference>
<dbReference type="InterPro" id="IPR035976">
    <property type="entry name" value="Sushi/SCR/CCP_sf"/>
</dbReference>
<feature type="domain" description="Sushi" evidence="6">
    <location>
        <begin position="147"/>
        <end position="211"/>
    </location>
</feature>
<name>A0A6I8P998_ORNAN</name>
<dbReference type="FunFam" id="2.10.70.10:FF:000026">
    <property type="entry name" value="Complement inhibitory factor H"/>
    <property type="match status" value="4"/>
</dbReference>
<dbReference type="Pfam" id="PF00084">
    <property type="entry name" value="Sushi"/>
    <property type="match status" value="21"/>
</dbReference>
<feature type="domain" description="Sushi" evidence="6">
    <location>
        <begin position="701"/>
        <end position="759"/>
    </location>
</feature>
<reference evidence="7" key="2">
    <citation type="submission" date="2025-09" db="UniProtKB">
        <authorList>
            <consortium name="Ensembl"/>
        </authorList>
    </citation>
    <scope>IDENTIFICATION</scope>
    <source>
        <strain evidence="7">Glennie</strain>
    </source>
</reference>
<feature type="disulfide bond" evidence="4">
    <location>
        <begin position="1136"/>
        <end position="1179"/>
    </location>
</feature>
<dbReference type="GO" id="GO:0001851">
    <property type="term" value="F:complement component C3b binding"/>
    <property type="evidence" value="ECO:0000318"/>
    <property type="project" value="GO_Central"/>
</dbReference>
<feature type="domain" description="Sushi" evidence="6">
    <location>
        <begin position="1193"/>
        <end position="1251"/>
    </location>
</feature>
<gene>
    <name evidence="7" type="primary">CFH</name>
</gene>
<feature type="disulfide bond" evidence="4">
    <location>
        <begin position="1016"/>
        <end position="1059"/>
    </location>
</feature>
<feature type="disulfide bond" evidence="4">
    <location>
        <begin position="182"/>
        <end position="209"/>
    </location>
</feature>
<evidence type="ECO:0000313" key="8">
    <source>
        <dbReference type="Proteomes" id="UP000002279"/>
    </source>
</evidence>
<dbReference type="GO" id="GO:0006956">
    <property type="term" value="P:complement activation"/>
    <property type="evidence" value="ECO:0000318"/>
    <property type="project" value="GO_Central"/>
</dbReference>
<proteinExistence type="predicted"/>
<dbReference type="SMART" id="SM00032">
    <property type="entry name" value="CCP"/>
    <property type="match status" value="23"/>
</dbReference>
<dbReference type="PROSITE" id="PS50923">
    <property type="entry name" value="SUSHI"/>
    <property type="match status" value="20"/>
</dbReference>
<evidence type="ECO:0000256" key="3">
    <source>
        <dbReference type="ARBA" id="ARBA00023157"/>
    </source>
</evidence>
<feature type="domain" description="Sushi" evidence="6">
    <location>
        <begin position="578"/>
        <end position="636"/>
    </location>
</feature>
<dbReference type="CDD" id="cd00033">
    <property type="entry name" value="CCP"/>
    <property type="match status" value="19"/>
</dbReference>
<keyword evidence="1 4" id="KW-0768">Sushi</keyword>
<feature type="domain" description="Sushi" evidence="6">
    <location>
        <begin position="269"/>
        <end position="326"/>
    </location>
</feature>
<feature type="domain" description="Sushi" evidence="6">
    <location>
        <begin position="22"/>
        <end position="85"/>
    </location>
</feature>
<feature type="domain" description="Sushi" evidence="6">
    <location>
        <begin position="86"/>
        <end position="146"/>
    </location>
</feature>
<dbReference type="Proteomes" id="UP000002279">
    <property type="component" value="Unplaced"/>
</dbReference>
<accession>A0A6I8P998</accession>
<feature type="disulfide bond" evidence="4">
    <location>
        <begin position="1256"/>
        <end position="1299"/>
    </location>
</feature>
<evidence type="ECO:0000256" key="1">
    <source>
        <dbReference type="ARBA" id="ARBA00022659"/>
    </source>
</evidence>
<comment type="caution">
    <text evidence="4">Lacks conserved residue(s) required for the propagation of feature annotation.</text>
</comment>
<feature type="domain" description="Sushi" evidence="6">
    <location>
        <begin position="1254"/>
        <end position="1312"/>
    </location>
</feature>
<feature type="domain" description="Sushi" evidence="6">
    <location>
        <begin position="827"/>
        <end position="884"/>
    </location>
</feature>
<protein>
    <recommendedName>
        <fullName evidence="6">Sushi domain-containing protein</fullName>
    </recommendedName>
</protein>
<feature type="domain" description="Sushi" evidence="6">
    <location>
        <begin position="517"/>
        <end position="577"/>
    </location>
</feature>
<feature type="disulfide bond" evidence="4">
    <location>
        <begin position="957"/>
        <end position="1000"/>
    </location>
</feature>
<feature type="chain" id="PRO_5026092002" description="Sushi domain-containing protein" evidence="5">
    <location>
        <begin position="22"/>
        <end position="1438"/>
    </location>
</feature>
<feature type="domain" description="Sushi" evidence="6">
    <location>
        <begin position="886"/>
        <end position="954"/>
    </location>
</feature>
<feature type="domain" description="Sushi" evidence="6">
    <location>
        <begin position="212"/>
        <end position="268"/>
    </location>
</feature>
<feature type="disulfide bond" evidence="4">
    <location>
        <begin position="117"/>
        <end position="144"/>
    </location>
</feature>